<feature type="domain" description="Type II secretion system protein GspF" evidence="7">
    <location>
        <begin position="378"/>
        <end position="495"/>
    </location>
</feature>
<evidence type="ECO:0000256" key="4">
    <source>
        <dbReference type="ARBA" id="ARBA00022989"/>
    </source>
</evidence>
<gene>
    <name evidence="8" type="ORF">ACFPYI_04765</name>
</gene>
<keyword evidence="5 6" id="KW-0472">Membrane</keyword>
<dbReference type="AlphaFoldDB" id="A0ABD5RJB1"/>
<proteinExistence type="predicted"/>
<evidence type="ECO:0000256" key="5">
    <source>
        <dbReference type="ARBA" id="ARBA00023136"/>
    </source>
</evidence>
<comment type="caution">
    <text evidence="8">The sequence shown here is derived from an EMBL/GenBank/DDBJ whole genome shotgun (WGS) entry which is preliminary data.</text>
</comment>
<dbReference type="RefSeq" id="WP_247413570.1">
    <property type="nucleotide sequence ID" value="NZ_JALLGW010000001.1"/>
</dbReference>
<dbReference type="GO" id="GO:0005886">
    <property type="term" value="C:plasma membrane"/>
    <property type="evidence" value="ECO:0007669"/>
    <property type="project" value="UniProtKB-SubCell"/>
</dbReference>
<organism evidence="8 9">
    <name type="scientific">Halomarina salina</name>
    <dbReference type="NCBI Taxonomy" id="1872699"/>
    <lineage>
        <taxon>Archaea</taxon>
        <taxon>Methanobacteriati</taxon>
        <taxon>Methanobacteriota</taxon>
        <taxon>Stenosarchaea group</taxon>
        <taxon>Halobacteria</taxon>
        <taxon>Halobacteriales</taxon>
        <taxon>Natronomonadaceae</taxon>
        <taxon>Halomarina</taxon>
    </lineage>
</organism>
<feature type="transmembrane region" description="Helical" evidence="6">
    <location>
        <begin position="327"/>
        <end position="347"/>
    </location>
</feature>
<evidence type="ECO:0000259" key="7">
    <source>
        <dbReference type="Pfam" id="PF00482"/>
    </source>
</evidence>
<dbReference type="Proteomes" id="UP001596099">
    <property type="component" value="Unassembled WGS sequence"/>
</dbReference>
<keyword evidence="2" id="KW-1003">Cell membrane</keyword>
<evidence type="ECO:0000256" key="1">
    <source>
        <dbReference type="ARBA" id="ARBA00004651"/>
    </source>
</evidence>
<feature type="transmembrane region" description="Helical" evidence="6">
    <location>
        <begin position="302"/>
        <end position="321"/>
    </location>
</feature>
<keyword evidence="9" id="KW-1185">Reference proteome</keyword>
<evidence type="ECO:0000313" key="8">
    <source>
        <dbReference type="EMBL" id="MFC5970638.1"/>
    </source>
</evidence>
<keyword evidence="3 6" id="KW-0812">Transmembrane</keyword>
<evidence type="ECO:0000256" key="6">
    <source>
        <dbReference type="SAM" id="Phobius"/>
    </source>
</evidence>
<accession>A0ABD5RJB1</accession>
<dbReference type="InterPro" id="IPR018076">
    <property type="entry name" value="T2SS_GspF_dom"/>
</dbReference>
<sequence length="604" mass="61717">MLTDDAETGRLTAFVAYVAGIVRGCESDSATTAEDTDTLAESLALLEWSTEAATVRRTADTAALLGLCLALPTAAVAPRATPLVVVLAGGLWYGLRRLPNALATARESAAIGAAPVVVSHAVLRMRLEPTVERAAEFAAEADDGLLARSLADHVRRARGTPASGLGAWGEQWGDRFPALRRATSLVEAAGRAPASERGRSLDRATRAILDGTRERTASAAAALQGPVTALYAFGVLLPLALVAVLPAARAAGVGVTLPVVVALYDLALPLALACASGWLLLRRPATFPATPVPADHPDLPAHRWPSLAGAAVVAVVAWVVVPRLLPAWSGPLVALGGGLGVALVGWFRPAVVVRKRTRAVEEGLPDALYLVGRRVCEGRAVETAIDSAAEEVTGPVGAVLADAARRQRTLRVGVGEALYGEYGALASVPSTRVHSTLRLLVVAAREGAPAGDALVLVADHVERLRSVEREARRDLRRVTTTLANTAAVFGPLVAGVTVALADSMGGRSLSPDAVGTGTEEAVSSGVASSSATATGTASAAPLPTPGLALAVGAYVLLLAALLTALATGLEHGADRARVGYRVGLALPAATALYVTAFLAAGLLT</sequence>
<reference evidence="8 9" key="1">
    <citation type="journal article" date="2019" name="Int. J. Syst. Evol. Microbiol.">
        <title>The Global Catalogue of Microorganisms (GCM) 10K type strain sequencing project: providing services to taxonomists for standard genome sequencing and annotation.</title>
        <authorList>
            <consortium name="The Broad Institute Genomics Platform"/>
            <consortium name="The Broad Institute Genome Sequencing Center for Infectious Disease"/>
            <person name="Wu L."/>
            <person name="Ma J."/>
        </authorList>
    </citation>
    <scope>NUCLEOTIDE SEQUENCE [LARGE SCALE GENOMIC DNA]</scope>
    <source>
        <strain evidence="8 9">CGMCC 1.12543</strain>
    </source>
</reference>
<feature type="transmembrane region" description="Helical" evidence="6">
    <location>
        <begin position="578"/>
        <end position="603"/>
    </location>
</feature>
<feature type="transmembrane region" description="Helical" evidence="6">
    <location>
        <begin position="229"/>
        <end position="248"/>
    </location>
</feature>
<evidence type="ECO:0000256" key="3">
    <source>
        <dbReference type="ARBA" id="ARBA00022692"/>
    </source>
</evidence>
<feature type="transmembrane region" description="Helical" evidence="6">
    <location>
        <begin position="260"/>
        <end position="281"/>
    </location>
</feature>
<dbReference type="Pfam" id="PF00482">
    <property type="entry name" value="T2SSF"/>
    <property type="match status" value="1"/>
</dbReference>
<name>A0ABD5RJB1_9EURY</name>
<dbReference type="EMBL" id="JBHSQH010000001">
    <property type="protein sequence ID" value="MFC5970638.1"/>
    <property type="molecule type" value="Genomic_DNA"/>
</dbReference>
<evidence type="ECO:0000256" key="2">
    <source>
        <dbReference type="ARBA" id="ARBA00022475"/>
    </source>
</evidence>
<feature type="transmembrane region" description="Helical" evidence="6">
    <location>
        <begin position="482"/>
        <end position="501"/>
    </location>
</feature>
<protein>
    <submittedName>
        <fullName evidence="8">Type II secretion system F family protein</fullName>
    </submittedName>
</protein>
<evidence type="ECO:0000313" key="9">
    <source>
        <dbReference type="Proteomes" id="UP001596099"/>
    </source>
</evidence>
<keyword evidence="4 6" id="KW-1133">Transmembrane helix</keyword>
<comment type="subcellular location">
    <subcellularLocation>
        <location evidence="1">Cell membrane</location>
        <topology evidence="1">Multi-pass membrane protein</topology>
    </subcellularLocation>
</comment>
<feature type="transmembrane region" description="Helical" evidence="6">
    <location>
        <begin position="547"/>
        <end position="566"/>
    </location>
</feature>